<feature type="signal peptide" evidence="1">
    <location>
        <begin position="1"/>
        <end position="22"/>
    </location>
</feature>
<evidence type="ECO:0000313" key="3">
    <source>
        <dbReference type="Proteomes" id="UP000288279"/>
    </source>
</evidence>
<comment type="caution">
    <text evidence="2">The sequence shown here is derived from an EMBL/GenBank/DDBJ whole genome shotgun (WGS) entry which is preliminary data.</text>
</comment>
<dbReference type="Proteomes" id="UP000288279">
    <property type="component" value="Unassembled WGS sequence"/>
</dbReference>
<accession>A0A432ZMI9</accession>
<keyword evidence="1" id="KW-0732">Signal</keyword>
<feature type="chain" id="PRO_5019435868" description="DUF3108 domain-containing protein" evidence="1">
    <location>
        <begin position="23"/>
        <end position="240"/>
    </location>
</feature>
<evidence type="ECO:0000256" key="1">
    <source>
        <dbReference type="SAM" id="SignalP"/>
    </source>
</evidence>
<dbReference type="Pfam" id="PF11306">
    <property type="entry name" value="DUF3108"/>
    <property type="match status" value="1"/>
</dbReference>
<organism evidence="2 3">
    <name type="scientific">Pseudidiomarina taiwanensis</name>
    <dbReference type="NCBI Taxonomy" id="337250"/>
    <lineage>
        <taxon>Bacteria</taxon>
        <taxon>Pseudomonadati</taxon>
        <taxon>Pseudomonadota</taxon>
        <taxon>Gammaproteobacteria</taxon>
        <taxon>Alteromonadales</taxon>
        <taxon>Idiomarinaceae</taxon>
        <taxon>Pseudidiomarina</taxon>
    </lineage>
</organism>
<proteinExistence type="predicted"/>
<gene>
    <name evidence="2" type="ORF">CWI83_00820</name>
</gene>
<dbReference type="RefSeq" id="WP_126824428.1">
    <property type="nucleotide sequence ID" value="NZ_PIQG01000001.1"/>
</dbReference>
<dbReference type="OrthoDB" id="6007799at2"/>
<dbReference type="InterPro" id="IPR021457">
    <property type="entry name" value="DUF3108"/>
</dbReference>
<dbReference type="AlphaFoldDB" id="A0A432ZMI9"/>
<evidence type="ECO:0008006" key="4">
    <source>
        <dbReference type="Google" id="ProtNLM"/>
    </source>
</evidence>
<evidence type="ECO:0000313" key="2">
    <source>
        <dbReference type="EMBL" id="RUO79094.1"/>
    </source>
</evidence>
<reference evidence="2 3" key="1">
    <citation type="journal article" date="2011" name="Front. Microbiol.">
        <title>Genomic signatures of strain selection and enhancement in Bacillus atrophaeus var. globigii, a historical biowarfare simulant.</title>
        <authorList>
            <person name="Gibbons H.S."/>
            <person name="Broomall S.M."/>
            <person name="McNew L.A."/>
            <person name="Daligault H."/>
            <person name="Chapman C."/>
            <person name="Bruce D."/>
            <person name="Karavis M."/>
            <person name="Krepps M."/>
            <person name="McGregor P.A."/>
            <person name="Hong C."/>
            <person name="Park K.H."/>
            <person name="Akmal A."/>
            <person name="Feldman A."/>
            <person name="Lin J.S."/>
            <person name="Chang W.E."/>
            <person name="Higgs B.W."/>
            <person name="Demirev P."/>
            <person name="Lindquist J."/>
            <person name="Liem A."/>
            <person name="Fochler E."/>
            <person name="Read T.D."/>
            <person name="Tapia R."/>
            <person name="Johnson S."/>
            <person name="Bishop-Lilly K.A."/>
            <person name="Detter C."/>
            <person name="Han C."/>
            <person name="Sozhamannan S."/>
            <person name="Rosenzweig C.N."/>
            <person name="Skowronski E.W."/>
        </authorList>
    </citation>
    <scope>NUCLEOTIDE SEQUENCE [LARGE SCALE GENOMIC DNA]</scope>
    <source>
        <strain evidence="2 3">PIT1</strain>
    </source>
</reference>
<dbReference type="EMBL" id="PIQG01000001">
    <property type="protein sequence ID" value="RUO79094.1"/>
    <property type="molecule type" value="Genomic_DNA"/>
</dbReference>
<keyword evidence="3" id="KW-1185">Reference proteome</keyword>
<name>A0A432ZMI9_9GAMM</name>
<sequence>MGFKSGATITALMSAAALFALSANELAAAELAPYQARYIVERGGSDYGEASRELSRDAEGVYQLYTETEISWLFISDRRRLWSEFSLADARVSSHSFRYKRSGTGKDRSFAVEIDHDNAQLLDPQTHEPMNVSYEVGAIDEASLLEQLRYDVSQNDATELSYRVLDEKGRIETQKFAIQGQEQLALPYAEIEAIKVARVRENSSRETYFWFAPSLNYVMVQMHQRKDGDEVATLRLQQMN</sequence>
<protein>
    <recommendedName>
        <fullName evidence="4">DUF3108 domain-containing protein</fullName>
    </recommendedName>
</protein>